<dbReference type="SUPFAM" id="SSF50978">
    <property type="entry name" value="WD40 repeat-like"/>
    <property type="match status" value="2"/>
</dbReference>
<dbReference type="Gene3D" id="2.130.10.10">
    <property type="entry name" value="YVTN repeat-like/Quinoprotein amine dehydrogenase"/>
    <property type="match status" value="6"/>
</dbReference>
<dbReference type="CDD" id="cd00200">
    <property type="entry name" value="WD40"/>
    <property type="match status" value="2"/>
</dbReference>
<evidence type="ECO:0000256" key="4">
    <source>
        <dbReference type="SAM" id="MobiDB-lite"/>
    </source>
</evidence>
<feature type="repeat" description="WD" evidence="3">
    <location>
        <begin position="1594"/>
        <end position="1630"/>
    </location>
</feature>
<dbReference type="SMART" id="SM00320">
    <property type="entry name" value="WD40"/>
    <property type="match status" value="14"/>
</dbReference>
<feature type="region of interest" description="Disordered" evidence="4">
    <location>
        <begin position="1008"/>
        <end position="1028"/>
    </location>
</feature>
<dbReference type="Pfam" id="PF23342">
    <property type="entry name" value="WDR90_beta-prop_4th"/>
    <property type="match status" value="1"/>
</dbReference>
<organism evidence="8 9">
    <name type="scientific">Mortierella alpina</name>
    <name type="common">Oleaginous fungus</name>
    <name type="synonym">Mortierella renispora</name>
    <dbReference type="NCBI Taxonomy" id="64518"/>
    <lineage>
        <taxon>Eukaryota</taxon>
        <taxon>Fungi</taxon>
        <taxon>Fungi incertae sedis</taxon>
        <taxon>Mucoromycota</taxon>
        <taxon>Mortierellomycotina</taxon>
        <taxon>Mortierellomycetes</taxon>
        <taxon>Mortierellales</taxon>
        <taxon>Mortierellaceae</taxon>
        <taxon>Mortierella</taxon>
    </lineage>
</organism>
<evidence type="ECO:0008006" key="10">
    <source>
        <dbReference type="Google" id="ProtNLM"/>
    </source>
</evidence>
<feature type="repeat" description="WD" evidence="3">
    <location>
        <begin position="1720"/>
        <end position="1755"/>
    </location>
</feature>
<dbReference type="InterPro" id="IPR001680">
    <property type="entry name" value="WD40_rpt"/>
</dbReference>
<feature type="domain" description="Arm-like repeat" evidence="7">
    <location>
        <begin position="195"/>
        <end position="565"/>
    </location>
</feature>
<dbReference type="Proteomes" id="UP000738359">
    <property type="component" value="Unassembled WGS sequence"/>
</dbReference>
<feature type="repeat" description="WD" evidence="3">
    <location>
        <begin position="1381"/>
        <end position="1413"/>
    </location>
</feature>
<feature type="repeat" description="WD" evidence="3">
    <location>
        <begin position="1255"/>
        <end position="1286"/>
    </location>
</feature>
<comment type="caution">
    <text evidence="8">The sequence shown here is derived from an EMBL/GenBank/DDBJ whole genome shotgun (WGS) entry which is preliminary data.</text>
</comment>
<feature type="repeat" description="WD" evidence="3">
    <location>
        <begin position="1636"/>
        <end position="1677"/>
    </location>
</feature>
<evidence type="ECO:0000313" key="9">
    <source>
        <dbReference type="Proteomes" id="UP000738359"/>
    </source>
</evidence>
<gene>
    <name evidence="8" type="ORF">BGZ70_001002</name>
</gene>
<sequence>MFGSLLWSRNDLSPQEAIETAKFFINIAQTTDKPKIQTQASDNVCSVLLGMKRAQRRTLVTSLSEEDQQLCHDMVSVFNDLGKLLVQSGNPKRARLCFVKAKKWSVVAATPPTAQPNLKRTARKETPQLPADIFSSDRVTRFMKAELPKPDASFTTTPQLVYCLELLSKMQSSSQNTAVLDETLEEDERDWIRTMAEDPDEQERLHSIETKLIAEFMDDDLKEASTVTEIVCLGPVLKQPHYRKLLGAFIDGIDQSTFLEFNLLNGLAQLIQSARGNYLRQDDLVSILRVLSTRLQRTHQQSSEDLYQLVKTVSHVLDAMADSSVKGLSREQIHEPLCAYLDGLRDNSDPYLVFHAAYAYQALQYVPDDESPLQAVLRRAGAIATGISGLVSAVKSLDLNQLIDGLDQIQEGFAGAYQIAKAGYDGVVALVDLTEKGMGVLDSLKEGFNFNNKRAWYPALRGASTYIHNGELSKFKRLVSEAPCRRDSAFLMGVCERLGDVAADTSHDVQTRLQAVDFLGELYKNDADWGSDVMLKKWIFTVLRRLSDVPHREVQEHVQALEQELEQDGDADKQALYQTFSAEPCRLFPFDIGLPPLVHSSLLIRAQDIPDVENDLRKLKRLRLIDRGKVVYVPPQAKANLQASDKTLFKLMENVMDFLKSDRRTYLLLGDSGSGKSTFNRELECELWIACNKYEDSIPLHIHLPSIERPEYDLVAKHLRRNDFTEPQIRELRTTRRFILICDGYDECQQVYNLYTSNKLNETGQWQVKMITSCRSEHLGQDYKDRFQPLDHGAGGSPSTANQLQEAVIAPFSKEQIHNYIYRYVALAKPTWRAKSYLEALERVPNLMDLIKNPFLLTLSLSVLPRVVDVDKIQDLSDAKITRVGLYDRFVEHWLERAKKRVGSKDLTQQARSAFETLVDEGFIENGIDYLKRLSAAIYKEQGGHPIVEYSRFKDERTWKSEFFSRDDENRLLREACPLARNGNQHRFIHRSLLEYCFTRAVFDPQENKAARPSASRSRRGSASSIFSFDDHTEQETTELTTVQKVSNSPLLWRSFVENPSIVQFLAERAQQEPAFKAQLLLMVEQSKTDQAARTGATNAITILVQSVTQFNWADLRSIRIPGADLSGGLFEHAQLQGADLRRVSFRNVCLRQADLSGANIQDARFGEWPHRPTQAGVTSCAYSPDGKNCVVGLKDNTVSVFETLTWDQIRVLSGHTGAIQGVAYSQNGLQIASSSSDKTVRIWNATTGACEHILSGHASLVNGVTFSPKGHQIASAGDDRTVRLWCSQTGTPGLVLTGHTNMVRDVVYSPSGHQIVSCSADRTLKIWDAETGDPGLILSGHTKGVTSLAYSPDGHKIVSGSSDETCRIWDAQTGAQGPVLRGHTYNVKCVAYSPNGQQIVSGSEDSMVRLWDGQTGVAGPTMRGHTDYISTVAYSPSGHQIASGGWDNTIRLWDARTEVSGPMPSGGHNNYILSVANSPTHHQIASGSADSTIRLWDARTGACGPTLGGHGYSVRSVVYSPSGHQLASASNDKTIRLWDAGTGSCDAIWNFKDQKNGATAVVYSPDGLHIASGMEDNTVRVWNASSGICELSMSGHTAFVTSVAYSPTGHQIASASQDRTVRLWDSRTGVSGPILNGHKDTVRSVVYSPSGLEIASGSEDCTVWLWDAQTGACVRILSGHKKRIMGVAYSASGHQLASASEDLTLRIWDVASGDCLAILDDMESPASCIVWNESREGCFLVTGGGDGSVRSWKVAETEGEDPVRLFWRSPSASLFVKGAKIEGAKGLSKISLRGALWAILCLHQA</sequence>
<feature type="repeat" description="WD" evidence="3">
    <location>
        <begin position="1466"/>
        <end position="1507"/>
    </location>
</feature>
<dbReference type="InterPro" id="IPR001646">
    <property type="entry name" value="5peptide_repeat"/>
</dbReference>
<evidence type="ECO:0000259" key="6">
    <source>
        <dbReference type="Pfam" id="PF23342"/>
    </source>
</evidence>
<feature type="repeat" description="WD" evidence="3">
    <location>
        <begin position="1508"/>
        <end position="1549"/>
    </location>
</feature>
<dbReference type="Pfam" id="PF00805">
    <property type="entry name" value="Pentapeptide"/>
    <property type="match status" value="1"/>
</dbReference>
<evidence type="ECO:0000256" key="2">
    <source>
        <dbReference type="ARBA" id="ARBA00022737"/>
    </source>
</evidence>
<dbReference type="PRINTS" id="PR00320">
    <property type="entry name" value="GPROTEINBRPT"/>
</dbReference>
<feature type="compositionally biased region" description="Low complexity" evidence="4">
    <location>
        <begin position="1011"/>
        <end position="1025"/>
    </location>
</feature>
<keyword evidence="2" id="KW-0677">Repeat</keyword>
<protein>
    <recommendedName>
        <fullName evidence="10">WD40 repeat-like protein</fullName>
    </recommendedName>
</protein>
<accession>A0A9P6LXF0</accession>
<dbReference type="InterPro" id="IPR027417">
    <property type="entry name" value="P-loop_NTPase"/>
</dbReference>
<dbReference type="Gene3D" id="2.160.20.80">
    <property type="entry name" value="E3 ubiquitin-protein ligase SopA"/>
    <property type="match status" value="1"/>
</dbReference>
<proteinExistence type="predicted"/>
<dbReference type="InterPro" id="IPR020472">
    <property type="entry name" value="WD40_PAC1"/>
</dbReference>
<dbReference type="InterPro" id="IPR056251">
    <property type="entry name" value="Arm_rpt_dom"/>
</dbReference>
<dbReference type="Pfam" id="PF05729">
    <property type="entry name" value="NACHT"/>
    <property type="match status" value="1"/>
</dbReference>
<feature type="repeat" description="WD" evidence="3">
    <location>
        <begin position="1423"/>
        <end position="1458"/>
    </location>
</feature>
<dbReference type="PANTHER" id="PTHR19879:SF9">
    <property type="entry name" value="TRANSCRIPTION INITIATION FACTOR TFIID SUBUNIT 5"/>
    <property type="match status" value="1"/>
</dbReference>
<dbReference type="InterPro" id="IPR055440">
    <property type="entry name" value="Beta-prop_WDR90_4th"/>
</dbReference>
<reference evidence="8" key="1">
    <citation type="journal article" date="2020" name="Fungal Divers.">
        <title>Resolving the Mortierellaceae phylogeny through synthesis of multi-gene phylogenetics and phylogenomics.</title>
        <authorList>
            <person name="Vandepol N."/>
            <person name="Liber J."/>
            <person name="Desiro A."/>
            <person name="Na H."/>
            <person name="Kennedy M."/>
            <person name="Barry K."/>
            <person name="Grigoriev I.V."/>
            <person name="Miller A.N."/>
            <person name="O'Donnell K."/>
            <person name="Stajich J.E."/>
            <person name="Bonito G."/>
        </authorList>
    </citation>
    <scope>NUCLEOTIDE SEQUENCE</scope>
    <source>
        <strain evidence="8">CK1249</strain>
    </source>
</reference>
<dbReference type="InterPro" id="IPR036322">
    <property type="entry name" value="WD40_repeat_dom_sf"/>
</dbReference>
<feature type="repeat" description="WD" evidence="3">
    <location>
        <begin position="1552"/>
        <end position="1593"/>
    </location>
</feature>
<evidence type="ECO:0000259" key="7">
    <source>
        <dbReference type="Pfam" id="PF23948"/>
    </source>
</evidence>
<dbReference type="Pfam" id="PF00400">
    <property type="entry name" value="WD40"/>
    <property type="match status" value="9"/>
</dbReference>
<dbReference type="SUPFAM" id="SSF141571">
    <property type="entry name" value="Pentapeptide repeat-like"/>
    <property type="match status" value="1"/>
</dbReference>
<feature type="repeat" description="WD" evidence="3">
    <location>
        <begin position="1297"/>
        <end position="1333"/>
    </location>
</feature>
<feature type="repeat" description="WD" evidence="3">
    <location>
        <begin position="1339"/>
        <end position="1375"/>
    </location>
</feature>
<dbReference type="InterPro" id="IPR019775">
    <property type="entry name" value="WD40_repeat_CS"/>
</dbReference>
<keyword evidence="1 3" id="KW-0853">WD repeat</keyword>
<dbReference type="PROSITE" id="PS00675">
    <property type="entry name" value="SIGMA54_INTERACT_1"/>
    <property type="match status" value="1"/>
</dbReference>
<feature type="domain" description="WDR90 4th beta-propeller" evidence="6">
    <location>
        <begin position="1515"/>
        <end position="1667"/>
    </location>
</feature>
<dbReference type="OrthoDB" id="538223at2759"/>
<feature type="repeat" description="WD" evidence="3">
    <location>
        <begin position="1678"/>
        <end position="1719"/>
    </location>
</feature>
<evidence type="ECO:0000259" key="5">
    <source>
        <dbReference type="Pfam" id="PF05729"/>
    </source>
</evidence>
<dbReference type="InterPro" id="IPR007111">
    <property type="entry name" value="NACHT_NTPase"/>
</dbReference>
<keyword evidence="9" id="KW-1185">Reference proteome</keyword>
<name>A0A9P6LXF0_MORAP</name>
<dbReference type="PANTHER" id="PTHR19879">
    <property type="entry name" value="TRANSCRIPTION INITIATION FACTOR TFIID"/>
    <property type="match status" value="1"/>
</dbReference>
<feature type="domain" description="NACHT" evidence="5">
    <location>
        <begin position="664"/>
        <end position="825"/>
    </location>
</feature>
<dbReference type="Pfam" id="PF23948">
    <property type="entry name" value="ARM_5"/>
    <property type="match status" value="1"/>
</dbReference>
<dbReference type="InterPro" id="IPR025662">
    <property type="entry name" value="Sigma_54_int_dom_ATP-bd_1"/>
</dbReference>
<dbReference type="Gene3D" id="3.40.50.300">
    <property type="entry name" value="P-loop containing nucleotide triphosphate hydrolases"/>
    <property type="match status" value="1"/>
</dbReference>
<dbReference type="InterPro" id="IPR015943">
    <property type="entry name" value="WD40/YVTN_repeat-like_dom_sf"/>
</dbReference>
<dbReference type="EMBL" id="JAAAHY010001206">
    <property type="protein sequence ID" value="KAF9951411.1"/>
    <property type="molecule type" value="Genomic_DNA"/>
</dbReference>
<dbReference type="PROSITE" id="PS00678">
    <property type="entry name" value="WD_REPEATS_1"/>
    <property type="match status" value="9"/>
</dbReference>
<feature type="repeat" description="WD" evidence="3">
    <location>
        <begin position="1213"/>
        <end position="1254"/>
    </location>
</feature>
<evidence type="ECO:0000313" key="8">
    <source>
        <dbReference type="EMBL" id="KAF9951411.1"/>
    </source>
</evidence>
<dbReference type="PROSITE" id="PS50294">
    <property type="entry name" value="WD_REPEATS_REGION"/>
    <property type="match status" value="12"/>
</dbReference>
<evidence type="ECO:0000256" key="1">
    <source>
        <dbReference type="ARBA" id="ARBA00022574"/>
    </source>
</evidence>
<evidence type="ECO:0000256" key="3">
    <source>
        <dbReference type="PROSITE-ProRule" id="PRU00221"/>
    </source>
</evidence>
<dbReference type="PROSITE" id="PS50082">
    <property type="entry name" value="WD_REPEATS_2"/>
    <property type="match status" value="13"/>
</dbReference>